<gene>
    <name evidence="2" type="ORF">GCM10023144_16710</name>
</gene>
<dbReference type="PANTHER" id="PTHR11365:SF23">
    <property type="entry name" value="HYPOTHETICAL 5-OXOPROLINASE (EUROFUNG)-RELATED"/>
    <property type="match status" value="1"/>
</dbReference>
<reference evidence="3" key="1">
    <citation type="journal article" date="2019" name="Int. J. Syst. Evol. Microbiol.">
        <title>The Global Catalogue of Microorganisms (GCM) 10K type strain sequencing project: providing services to taxonomists for standard genome sequencing and annotation.</title>
        <authorList>
            <consortium name="The Broad Institute Genomics Platform"/>
            <consortium name="The Broad Institute Genome Sequencing Center for Infectious Disease"/>
            <person name="Wu L."/>
            <person name="Ma J."/>
        </authorList>
    </citation>
    <scope>NUCLEOTIDE SEQUENCE [LARGE SCALE GENOMIC DNA]</scope>
    <source>
        <strain evidence="3">JCM 17666</strain>
    </source>
</reference>
<dbReference type="RefSeq" id="WP_345248234.1">
    <property type="nucleotide sequence ID" value="NZ_BAABFO010000006.1"/>
</dbReference>
<proteinExistence type="predicted"/>
<dbReference type="InterPro" id="IPR045079">
    <property type="entry name" value="Oxoprolinase-like"/>
</dbReference>
<keyword evidence="3" id="KW-1185">Reference proteome</keyword>
<dbReference type="Pfam" id="PF02538">
    <property type="entry name" value="Hydantoinase_B"/>
    <property type="match status" value="1"/>
</dbReference>
<dbReference type="InterPro" id="IPR003692">
    <property type="entry name" value="Hydantoinase_B"/>
</dbReference>
<comment type="caution">
    <text evidence="2">The sequence shown here is derived from an EMBL/GenBank/DDBJ whole genome shotgun (WGS) entry which is preliminary data.</text>
</comment>
<evidence type="ECO:0000313" key="2">
    <source>
        <dbReference type="EMBL" id="GAA4329655.1"/>
    </source>
</evidence>
<dbReference type="PANTHER" id="PTHR11365">
    <property type="entry name" value="5-OXOPROLINASE RELATED"/>
    <property type="match status" value="1"/>
</dbReference>
<dbReference type="EMBL" id="BAABFO010000006">
    <property type="protein sequence ID" value="GAA4329655.1"/>
    <property type="molecule type" value="Genomic_DNA"/>
</dbReference>
<evidence type="ECO:0000313" key="3">
    <source>
        <dbReference type="Proteomes" id="UP001501671"/>
    </source>
</evidence>
<feature type="domain" description="Hydantoinase B/oxoprolinase" evidence="1">
    <location>
        <begin position="20"/>
        <end position="544"/>
    </location>
</feature>
<dbReference type="Proteomes" id="UP001501671">
    <property type="component" value="Unassembled WGS sequence"/>
</dbReference>
<protein>
    <submittedName>
        <fullName evidence="2">Hydantoinase B/oxoprolinase family protein</fullName>
    </submittedName>
</protein>
<evidence type="ECO:0000259" key="1">
    <source>
        <dbReference type="Pfam" id="PF02538"/>
    </source>
</evidence>
<sequence length="581" mass="62074">MSTEIQALSGHDAAGQRLFDPIGMEVFSNRLLTITEEMGNNLIRSSFSSNIKERKDCSVGLFDYRGRLIAQASHIPLHLGSLSGGVNALLEAVALDAMQPGDAFISNDPYLAGGTHMPDITLIEPVFWDGKVQFFAANIAHHSDVGGSVPGSISGGARSVFEEGLRIPVMRIVQAGELDESLLAMIAHNSREPEERTLDIKVQIAVNQRGGLAMRQLIGQMGLDKVHGAIDDLILYTRRRLLNRVRALKPGSHSFATFLDDDGLGDGGRVKLHVTVKVDGETIRFDFSNSGKQARGAMNIPLSALQATVYYCVKALLDPDLMPNSGAFDAVQIETQPGTIVSPRFPAPVGARSITCQKVAGAIFGAFRGLLPPERVYASANDVLPAMVFSGALTRASGTYVYLETLGGGAGAGYEIDGMDGIQVHVSNTANLPIEALENEYPLLVDEYTFIADSGGAGKWRGGMGLARQIRALQDGTIFSARSDGHVNVAQGVFGGADGRPGRLILNPGRETEASLPSKISHLVLKKGDSVRIETPGGAGYGRPSDRATALLARDIREGKVSREVAQAEYGPMLWGDDKDW</sequence>
<accession>A0ABP8GTB9</accession>
<name>A0ABP8GTB9_9BURK</name>
<organism evidence="2 3">
    <name type="scientific">Pigmentiphaga soli</name>
    <dbReference type="NCBI Taxonomy" id="1007095"/>
    <lineage>
        <taxon>Bacteria</taxon>
        <taxon>Pseudomonadati</taxon>
        <taxon>Pseudomonadota</taxon>
        <taxon>Betaproteobacteria</taxon>
        <taxon>Burkholderiales</taxon>
        <taxon>Alcaligenaceae</taxon>
        <taxon>Pigmentiphaga</taxon>
    </lineage>
</organism>